<feature type="transmembrane region" description="Helical" evidence="8">
    <location>
        <begin position="112"/>
        <end position="132"/>
    </location>
</feature>
<evidence type="ECO:0000256" key="5">
    <source>
        <dbReference type="ARBA" id="ARBA00022989"/>
    </source>
</evidence>
<evidence type="ECO:0000256" key="2">
    <source>
        <dbReference type="ARBA" id="ARBA00009965"/>
    </source>
</evidence>
<dbReference type="EMBL" id="JBBPBK010000014">
    <property type="protein sequence ID" value="KAK9270564.1"/>
    <property type="molecule type" value="Genomic_DNA"/>
</dbReference>
<keyword evidence="6" id="KW-0406">Ion transport</keyword>
<comment type="caution">
    <text evidence="9">The sequence shown here is derived from an EMBL/GenBank/DDBJ whole genome shotgun (WGS) entry which is preliminary data.</text>
</comment>
<feature type="transmembrane region" description="Helical" evidence="8">
    <location>
        <begin position="87"/>
        <end position="106"/>
    </location>
</feature>
<reference evidence="9 10" key="1">
    <citation type="journal article" date="2024" name="Plant J.">
        <title>Genome sequences and population genomics reveal climatic adaptation and genomic divergence between two closely related sweetgum species.</title>
        <authorList>
            <person name="Xu W.Q."/>
            <person name="Ren C.Q."/>
            <person name="Zhang X.Y."/>
            <person name="Comes H.P."/>
            <person name="Liu X.H."/>
            <person name="Li Y.G."/>
            <person name="Kettle C.J."/>
            <person name="Jalonen R."/>
            <person name="Gaisberger H."/>
            <person name="Ma Y.Z."/>
            <person name="Qiu Y.X."/>
        </authorList>
    </citation>
    <scope>NUCLEOTIDE SEQUENCE [LARGE SCALE GENOMIC DNA]</scope>
    <source>
        <strain evidence="9">Hangzhou</strain>
    </source>
</reference>
<keyword evidence="10" id="KW-1185">Reference proteome</keyword>
<organism evidence="9 10">
    <name type="scientific">Liquidambar formosana</name>
    <name type="common">Formosan gum</name>
    <dbReference type="NCBI Taxonomy" id="63359"/>
    <lineage>
        <taxon>Eukaryota</taxon>
        <taxon>Viridiplantae</taxon>
        <taxon>Streptophyta</taxon>
        <taxon>Embryophyta</taxon>
        <taxon>Tracheophyta</taxon>
        <taxon>Spermatophyta</taxon>
        <taxon>Magnoliopsida</taxon>
        <taxon>eudicotyledons</taxon>
        <taxon>Gunneridae</taxon>
        <taxon>Pentapetalae</taxon>
        <taxon>Saxifragales</taxon>
        <taxon>Altingiaceae</taxon>
        <taxon>Liquidambar</taxon>
    </lineage>
</organism>
<keyword evidence="5 8" id="KW-1133">Transmembrane helix</keyword>
<sequence>MLQLSLYRALFAQLQTISQDNFDRCNNLTLNSASFLLKNVLGWSSSTIYAIALLASGQSSAITGTYAGQFIMEGFLDLKMKKWLRNLVTRCVAIAPSLVVSVIGGSSGSGRLIIIASMILSFELPFALIPLLKFSSSTTKMGPHKNSIYF</sequence>
<evidence type="ECO:0000256" key="1">
    <source>
        <dbReference type="ARBA" id="ARBA00004141"/>
    </source>
</evidence>
<name>A0AAP0NFU8_LIQFO</name>
<proteinExistence type="inferred from homology"/>
<dbReference type="PANTHER" id="PTHR11706:SF77">
    <property type="entry name" value="METAL TRANSPORTER NRAMP5"/>
    <property type="match status" value="1"/>
</dbReference>
<comment type="similarity">
    <text evidence="2">Belongs to the NRAMP (TC 2.A.55) family.</text>
</comment>
<evidence type="ECO:0000256" key="8">
    <source>
        <dbReference type="SAM" id="Phobius"/>
    </source>
</evidence>
<feature type="transmembrane region" description="Helical" evidence="8">
    <location>
        <begin position="47"/>
        <end position="67"/>
    </location>
</feature>
<dbReference type="GO" id="GO:0005384">
    <property type="term" value="F:manganese ion transmembrane transporter activity"/>
    <property type="evidence" value="ECO:0007669"/>
    <property type="project" value="TreeGrafter"/>
</dbReference>
<accession>A0AAP0NFU8</accession>
<dbReference type="PANTHER" id="PTHR11706">
    <property type="entry name" value="SOLUTE CARRIER PROTEIN FAMILY 11 MEMBER"/>
    <property type="match status" value="1"/>
</dbReference>
<gene>
    <name evidence="9" type="ORF">L1049_026145</name>
</gene>
<dbReference type="Proteomes" id="UP001415857">
    <property type="component" value="Unassembled WGS sequence"/>
</dbReference>
<keyword evidence="7 8" id="KW-0472">Membrane</keyword>
<dbReference type="GO" id="GO:0015086">
    <property type="term" value="F:cadmium ion transmembrane transporter activity"/>
    <property type="evidence" value="ECO:0007669"/>
    <property type="project" value="TreeGrafter"/>
</dbReference>
<dbReference type="AlphaFoldDB" id="A0AAP0NFU8"/>
<dbReference type="Pfam" id="PF01566">
    <property type="entry name" value="Nramp"/>
    <property type="match status" value="1"/>
</dbReference>
<evidence type="ECO:0000313" key="10">
    <source>
        <dbReference type="Proteomes" id="UP001415857"/>
    </source>
</evidence>
<keyword evidence="3" id="KW-0813">Transport</keyword>
<evidence type="ECO:0000256" key="3">
    <source>
        <dbReference type="ARBA" id="ARBA00022448"/>
    </source>
</evidence>
<dbReference type="GO" id="GO:0034755">
    <property type="term" value="P:iron ion transmembrane transport"/>
    <property type="evidence" value="ECO:0007669"/>
    <property type="project" value="TreeGrafter"/>
</dbReference>
<protein>
    <submittedName>
        <fullName evidence="9">Uncharacterized protein</fullName>
    </submittedName>
</protein>
<dbReference type="InterPro" id="IPR001046">
    <property type="entry name" value="NRAMP_fam"/>
</dbReference>
<evidence type="ECO:0000256" key="7">
    <source>
        <dbReference type="ARBA" id="ARBA00023136"/>
    </source>
</evidence>
<evidence type="ECO:0000256" key="6">
    <source>
        <dbReference type="ARBA" id="ARBA00023065"/>
    </source>
</evidence>
<comment type="subcellular location">
    <subcellularLocation>
        <location evidence="1">Membrane</location>
        <topology evidence="1">Multi-pass membrane protein</topology>
    </subcellularLocation>
</comment>
<evidence type="ECO:0000313" key="9">
    <source>
        <dbReference type="EMBL" id="KAK9270564.1"/>
    </source>
</evidence>
<dbReference type="GO" id="GO:0005886">
    <property type="term" value="C:plasma membrane"/>
    <property type="evidence" value="ECO:0007669"/>
    <property type="project" value="TreeGrafter"/>
</dbReference>
<keyword evidence="4 8" id="KW-0812">Transmembrane</keyword>
<evidence type="ECO:0000256" key="4">
    <source>
        <dbReference type="ARBA" id="ARBA00022692"/>
    </source>
</evidence>
<dbReference type="PRINTS" id="PR00447">
    <property type="entry name" value="NATRESASSCMP"/>
</dbReference>